<keyword evidence="4" id="KW-0560">Oxidoreductase</keyword>
<keyword evidence="2" id="KW-0004">4Fe-4S</keyword>
<dbReference type="GO" id="GO:0045333">
    <property type="term" value="P:cellular respiration"/>
    <property type="evidence" value="ECO:0007669"/>
    <property type="project" value="UniProtKB-ARBA"/>
</dbReference>
<evidence type="ECO:0000256" key="6">
    <source>
        <dbReference type="ARBA" id="ARBA00023014"/>
    </source>
</evidence>
<dbReference type="InterPro" id="IPR009014">
    <property type="entry name" value="Transketo_C/PFOR_II"/>
</dbReference>
<dbReference type="InterPro" id="IPR011766">
    <property type="entry name" value="TPP_enzyme_TPP-bd"/>
</dbReference>
<dbReference type="InterPro" id="IPR029061">
    <property type="entry name" value="THDP-binding"/>
</dbReference>
<evidence type="ECO:0000256" key="2">
    <source>
        <dbReference type="ARBA" id="ARBA00022485"/>
    </source>
</evidence>
<evidence type="ECO:0000259" key="8">
    <source>
        <dbReference type="Pfam" id="PF02775"/>
    </source>
</evidence>
<dbReference type="Pfam" id="PF02775">
    <property type="entry name" value="TPP_enzyme_C"/>
    <property type="match status" value="1"/>
</dbReference>
<dbReference type="KEGG" id="cman:A9D14_00995"/>
<dbReference type="InterPro" id="IPR002869">
    <property type="entry name" value="Pyrv_flavodox_OxRed_cen"/>
</dbReference>
<dbReference type="NCBIfam" id="NF009588">
    <property type="entry name" value="PRK13029.1"/>
    <property type="match status" value="1"/>
</dbReference>
<keyword evidence="6" id="KW-0411">Iron-sulfur</keyword>
<proteinExistence type="predicted"/>
<gene>
    <name evidence="10" type="ORF">A9D14_00995</name>
</gene>
<dbReference type="InterPro" id="IPR002880">
    <property type="entry name" value="Pyrv_Fd/Flavodoxin_OxRdtase_N"/>
</dbReference>
<keyword evidence="5" id="KW-0408">Iron</keyword>
<dbReference type="RefSeq" id="WP_066847833.1">
    <property type="nucleotide sequence ID" value="NZ_CP019602.1"/>
</dbReference>
<dbReference type="Pfam" id="PF01558">
    <property type="entry name" value="POR"/>
    <property type="match status" value="1"/>
</dbReference>
<dbReference type="Gene3D" id="3.40.50.970">
    <property type="match status" value="2"/>
</dbReference>
<reference evidence="10 11" key="1">
    <citation type="submission" date="2017-01" db="EMBL/GenBank/DDBJ databases">
        <title>Complete genome sequence of esterase-producing bacterium Croceicoccus marinus E4A9.</title>
        <authorList>
            <person name="Wu Y.-H."/>
            <person name="Cheng H."/>
            <person name="Xu L."/>
            <person name="Huo Y.-Y."/>
            <person name="Wang C.-S."/>
            <person name="Xu X.-W."/>
        </authorList>
    </citation>
    <scope>NUCLEOTIDE SEQUENCE [LARGE SCALE GENOMIC DNA]</scope>
    <source>
        <strain evidence="10 11">E4A9</strain>
    </source>
</reference>
<evidence type="ECO:0000256" key="5">
    <source>
        <dbReference type="ARBA" id="ARBA00023004"/>
    </source>
</evidence>
<dbReference type="AlphaFoldDB" id="A0A1Z1FE98"/>
<evidence type="ECO:0000259" key="9">
    <source>
        <dbReference type="Pfam" id="PF20169"/>
    </source>
</evidence>
<keyword evidence="1" id="KW-0813">Transport</keyword>
<dbReference type="InterPro" id="IPR019752">
    <property type="entry name" value="Pyrv/ketoisovalerate_OxRed_cat"/>
</dbReference>
<dbReference type="NCBIfam" id="NF009589">
    <property type="entry name" value="PRK13030.1"/>
    <property type="match status" value="1"/>
</dbReference>
<dbReference type="STRING" id="450378.GCA_001661675_00199"/>
<dbReference type="EMBL" id="CP019602">
    <property type="protein sequence ID" value="ARU17141.1"/>
    <property type="molecule type" value="Genomic_DNA"/>
</dbReference>
<evidence type="ECO:0000313" key="11">
    <source>
        <dbReference type="Proteomes" id="UP000195807"/>
    </source>
</evidence>
<feature type="domain" description="Pyruvate/ketoisovalerate oxidoreductase catalytic" evidence="7">
    <location>
        <begin position="725"/>
        <end position="910"/>
    </location>
</feature>
<accession>A0A1Z1FE98</accession>
<dbReference type="SUPFAM" id="SSF52922">
    <property type="entry name" value="TK C-terminal domain-like"/>
    <property type="match status" value="1"/>
</dbReference>
<protein>
    <recommendedName>
        <fullName evidence="12">Indolepyruvate ferredoxin oxidoreductase</fullName>
    </recommendedName>
</protein>
<evidence type="ECO:0008006" key="12">
    <source>
        <dbReference type="Google" id="ProtNLM"/>
    </source>
</evidence>
<dbReference type="Gene3D" id="3.40.920.10">
    <property type="entry name" value="Pyruvate-ferredoxin oxidoreductase, PFOR, domain III"/>
    <property type="match status" value="1"/>
</dbReference>
<feature type="domain" description="DUF6537" evidence="9">
    <location>
        <begin position="933"/>
        <end position="1130"/>
    </location>
</feature>
<dbReference type="GO" id="GO:0044281">
    <property type="term" value="P:small molecule metabolic process"/>
    <property type="evidence" value="ECO:0007669"/>
    <property type="project" value="UniProtKB-ARBA"/>
</dbReference>
<evidence type="ECO:0000259" key="7">
    <source>
        <dbReference type="Pfam" id="PF01558"/>
    </source>
</evidence>
<dbReference type="Proteomes" id="UP000195807">
    <property type="component" value="Chromosome"/>
</dbReference>
<evidence type="ECO:0000256" key="1">
    <source>
        <dbReference type="ARBA" id="ARBA00022448"/>
    </source>
</evidence>
<evidence type="ECO:0000313" key="10">
    <source>
        <dbReference type="EMBL" id="ARU17141.1"/>
    </source>
</evidence>
<dbReference type="SUPFAM" id="SSF52518">
    <property type="entry name" value="Thiamin diphosphate-binding fold (THDP-binding)"/>
    <property type="match status" value="2"/>
</dbReference>
<dbReference type="PANTHER" id="PTHR48084:SF3">
    <property type="entry name" value="SUBUNIT OF PYRUVATE:FLAVODOXIN OXIDOREDUCTASE"/>
    <property type="match status" value="1"/>
</dbReference>
<dbReference type="OrthoDB" id="9803617at2"/>
<name>A0A1Z1FE98_9SPHN</name>
<evidence type="ECO:0000256" key="4">
    <source>
        <dbReference type="ARBA" id="ARBA00023002"/>
    </source>
</evidence>
<dbReference type="Pfam" id="PF20169">
    <property type="entry name" value="DUF6537"/>
    <property type="match status" value="1"/>
</dbReference>
<dbReference type="GO" id="GO:0016625">
    <property type="term" value="F:oxidoreductase activity, acting on the aldehyde or oxo group of donors, iron-sulfur protein as acceptor"/>
    <property type="evidence" value="ECO:0007669"/>
    <property type="project" value="UniProtKB-ARBA"/>
</dbReference>
<dbReference type="CDD" id="cd07034">
    <property type="entry name" value="TPP_PYR_PFOR_IOR-alpha_like"/>
    <property type="match status" value="1"/>
</dbReference>
<dbReference type="InterPro" id="IPR046667">
    <property type="entry name" value="DUF6537"/>
</dbReference>
<dbReference type="SUPFAM" id="SSF53323">
    <property type="entry name" value="Pyruvate-ferredoxin oxidoreductase, PFOR, domain III"/>
    <property type="match status" value="1"/>
</dbReference>
<dbReference type="GO" id="GO:0051539">
    <property type="term" value="F:4 iron, 4 sulfur cluster binding"/>
    <property type="evidence" value="ECO:0007669"/>
    <property type="project" value="UniProtKB-KW"/>
</dbReference>
<feature type="domain" description="Thiamine pyrophosphate enzyme TPP-binding" evidence="8">
    <location>
        <begin position="446"/>
        <end position="601"/>
    </location>
</feature>
<dbReference type="GO" id="GO:0030976">
    <property type="term" value="F:thiamine pyrophosphate binding"/>
    <property type="evidence" value="ECO:0007669"/>
    <property type="project" value="InterPro"/>
</dbReference>
<keyword evidence="2" id="KW-0479">Metal-binding</keyword>
<organism evidence="10 11">
    <name type="scientific">Croceicoccus marinus</name>
    <dbReference type="NCBI Taxonomy" id="450378"/>
    <lineage>
        <taxon>Bacteria</taxon>
        <taxon>Pseudomonadati</taxon>
        <taxon>Pseudomonadota</taxon>
        <taxon>Alphaproteobacteria</taxon>
        <taxon>Sphingomonadales</taxon>
        <taxon>Erythrobacteraceae</taxon>
        <taxon>Croceicoccus</taxon>
    </lineage>
</organism>
<evidence type="ECO:0000256" key="3">
    <source>
        <dbReference type="ARBA" id="ARBA00022982"/>
    </source>
</evidence>
<sequence>MLPAVTLTDRFERRQGPILISGVQALVRLMLLQADRDRAAGLVTGGFVSGYRGSPLGTLDQAFASARKYTAERGIEVMPGVNEELAATAIAGTQQIDTTPDAKVAGVFSLWYGKGPGLDRAADAIRHGNIQGASQFGGVVLAVGDDHVAKSSTIACYSDETVASLHVPLFYPADPREVVEYGLHGFAMSRHTGSWAAVKIVTDVADSARTVAADELAFAPSLPPIAGAPRGVHFRWPETPLEQEAKQIEVRLPAVADYVLANGLDKAFNRTDASRIGIIAAGKTWNDLRSALDMLGLDDAALQERGIALYKPAMIWPLEQRGLSAFAEGLERLLVLEDKGGFIEGQVKSILYGKSGFPAVAGKKDFEGSPLLPAVAELTPEKITVAIGRIARLGPEERELPEQLRALLETANAAQGSAVLRKPFFCSGCPHNRSTVLPDGSRAYSGIGCHGMSTSLRPRHSGFCQMGGEGVHWVGLSRFTNEDHVFANLGDGTYFHSGILAIRQAVASGANLTYKILYNSAVAMTGGQPVDGELSVEQMAEQLRAEGVRKIVLVTDDPDRYAGHALLKAAGPRGPMIERVEHRDDIDAVQRDLRTEKGVTVLLYDQMCATEKRRLRKRGKMAEPSRRVFINTAVCEGCGDCSVKSNCLSVEPEHTPLGVKRKINQSTCNKDYSCLTGFCPSFVTIEGASPRKAANSQALAGMAPLPEIRTVAPEENRNILVTGIGGTGVVTIGALIAMAAHIEGRKAGVLDQVGLAQKGGAVTSHIHVGPDDIHALRTRAAGADLLIACDEVGGNSRDAIAAIDPGRTRVVANSDMAITGDFTGNRDMVIDAAPFERNLSEKAGVGNFAAFPFTRLAERLLGNAIGANLMMVGYAWQSGWLYLDADALDAAIELNGVALAMNRSAIEIGRGLAQNPDAVMQAAGLADPAAEQLDDVISRLAADLERYQDSAYSERFLSIVATARDGASALGGGDGFVDAVARSLYKLMAYKDEYEVARLYTDGRFADALREQFEGGGKPSFYLAPPFLARRDPVTGQARKRKFGPWVFTAFRILARMKHLRGGPLDVFGKTHERRMERALIERFEAIVAELAGALCPANLDLARQIAAMPMEIRGYGHVKEAAVTAFDAELPSRMSAFRDAAQRGAANATAVPEFA</sequence>
<dbReference type="InterPro" id="IPR051457">
    <property type="entry name" value="2-oxoacid:Fd_oxidoreductase"/>
</dbReference>
<dbReference type="PANTHER" id="PTHR48084">
    <property type="entry name" value="2-OXOGLUTARATE OXIDOREDUCTASE SUBUNIT KORB-RELATED"/>
    <property type="match status" value="1"/>
</dbReference>
<keyword evidence="3" id="KW-0249">Electron transport</keyword>
<keyword evidence="11" id="KW-1185">Reference proteome</keyword>